<keyword evidence="3" id="KW-0472">Membrane</keyword>
<feature type="domain" description="MHD" evidence="5">
    <location>
        <begin position="260"/>
        <end position="667"/>
    </location>
</feature>
<evidence type="ECO:0000259" key="5">
    <source>
        <dbReference type="PROSITE" id="PS51072"/>
    </source>
</evidence>
<dbReference type="GeneID" id="92209733"/>
<dbReference type="Gene3D" id="3.30.450.60">
    <property type="match status" value="1"/>
</dbReference>
<feature type="region of interest" description="Disordered" evidence="4">
    <location>
        <begin position="165"/>
        <end position="219"/>
    </location>
</feature>
<feature type="compositionally biased region" description="Basic and acidic residues" evidence="4">
    <location>
        <begin position="186"/>
        <end position="196"/>
    </location>
</feature>
<name>A0ABP0ZQ85_9ASCO</name>
<feature type="compositionally biased region" description="Low complexity" evidence="4">
    <location>
        <begin position="380"/>
        <end position="392"/>
    </location>
</feature>
<feature type="compositionally biased region" description="Basic residues" evidence="4">
    <location>
        <begin position="202"/>
        <end position="216"/>
    </location>
</feature>
<evidence type="ECO:0000313" key="7">
    <source>
        <dbReference type="Proteomes" id="UP001497383"/>
    </source>
</evidence>
<dbReference type="PANTHER" id="PTHR10529">
    <property type="entry name" value="AP COMPLEX SUBUNIT MU"/>
    <property type="match status" value="1"/>
</dbReference>
<evidence type="ECO:0000313" key="6">
    <source>
        <dbReference type="EMBL" id="CAK9440437.1"/>
    </source>
</evidence>
<evidence type="ECO:0000256" key="3">
    <source>
        <dbReference type="ARBA" id="ARBA00023136"/>
    </source>
</evidence>
<dbReference type="PROSITE" id="PS51072">
    <property type="entry name" value="MHD"/>
    <property type="match status" value="1"/>
</dbReference>
<accession>A0ABP0ZQ85</accession>
<dbReference type="RefSeq" id="XP_066831475.1">
    <property type="nucleotide sequence ID" value="XM_066974769.1"/>
</dbReference>
<proteinExistence type="predicted"/>
<keyword evidence="7" id="KW-1185">Reference proteome</keyword>
<dbReference type="SUPFAM" id="SSF49447">
    <property type="entry name" value="Second domain of Mu2 adaptin subunit (ap50) of ap2 adaptor"/>
    <property type="match status" value="1"/>
</dbReference>
<feature type="compositionally biased region" description="Acidic residues" evidence="4">
    <location>
        <begin position="354"/>
        <end position="370"/>
    </location>
</feature>
<dbReference type="InterPro" id="IPR028565">
    <property type="entry name" value="MHD"/>
</dbReference>
<dbReference type="Gene3D" id="2.60.40.1170">
    <property type="entry name" value="Mu homology domain, subdomain B"/>
    <property type="match status" value="1"/>
</dbReference>
<comment type="subcellular location">
    <subcellularLocation>
        <location evidence="1">Endomembrane system</location>
    </subcellularLocation>
</comment>
<protein>
    <recommendedName>
        <fullName evidence="5">MHD domain-containing protein</fullName>
    </recommendedName>
</protein>
<evidence type="ECO:0000256" key="4">
    <source>
        <dbReference type="SAM" id="MobiDB-lite"/>
    </source>
</evidence>
<organism evidence="6 7">
    <name type="scientific">Lodderomyces beijingensis</name>
    <dbReference type="NCBI Taxonomy" id="1775926"/>
    <lineage>
        <taxon>Eukaryota</taxon>
        <taxon>Fungi</taxon>
        <taxon>Dikarya</taxon>
        <taxon>Ascomycota</taxon>
        <taxon>Saccharomycotina</taxon>
        <taxon>Pichiomycetes</taxon>
        <taxon>Debaryomycetaceae</taxon>
        <taxon>Candida/Lodderomyces clade</taxon>
        <taxon>Lodderomyces</taxon>
    </lineage>
</organism>
<dbReference type="Pfam" id="PF00928">
    <property type="entry name" value="Adap_comp_sub"/>
    <property type="match status" value="1"/>
</dbReference>
<sequence length="695" mass="80263">MVSAIYILHYPTDRDSFRDTSNFECLTSRRYHDDHVPDDNFILSSFYKRLERLDEGDQLPVLYINRMSYVYLRCANGVLILAVTPSNDNVMSMIMFLRSFELILIHYLCKKKKSDRPFTKETILDNLIIITELFDECMDFGILQVTDYKLLEEYIKAEPNLPKLEIDNDYENSSSSHDEGEEDGDDAKVDEAERSQNNRNSNNKKKKKKNDKKKGAIKSTHNQAVKTDVLDKGSQVVNSSILRTYSSAIHWRPKGIFYAKNEIFVDIIEDCEFIFDLETSSIKRNEIHGTCVLKSYLSGIPICRVGFNEGRMTSLRYDDEDIIEVNNRNTNNNNNNNNSEASEPLPENQIACVVEEEEEEEGEEEDEEEHTGDGNKDNASEYSSETSSMSSSARRAQAHKFPIRSIQFHQCIELSKIYNENIMTFIPPDDKFVLMSYNIDQQKNRKKPPLILIKPVFKIVKNARALQVMCTLTTNFPRRRHCKNLILRIPVNPFLFELNLDMNLKFKAEKGDVSLKIDRMEVIWKIESIDGKQTVRMMCELSLLNSAAITESTISDFVHRRISKEELMKRDQHVANGELEDDLAEAKHELDGFYGVNGHGSSSMRSALIERIKRNFVSDDIVASFKIPMFTHSGLKLTYLSVEEDQMKYPCFPWVRYLTESVDSEMSVSVPDRDHHHVHDSTYRFKLGVSSFIIT</sequence>
<evidence type="ECO:0000256" key="2">
    <source>
        <dbReference type="ARBA" id="ARBA00022448"/>
    </source>
</evidence>
<dbReference type="InterPro" id="IPR036168">
    <property type="entry name" value="AP2_Mu_C_sf"/>
</dbReference>
<keyword evidence="2" id="KW-0813">Transport</keyword>
<feature type="compositionally biased region" description="Low complexity" evidence="4">
    <location>
        <begin position="326"/>
        <end position="338"/>
    </location>
</feature>
<dbReference type="InterPro" id="IPR011012">
    <property type="entry name" value="Longin-like_dom_sf"/>
</dbReference>
<dbReference type="SUPFAM" id="SSF64356">
    <property type="entry name" value="SNARE-like"/>
    <property type="match status" value="1"/>
</dbReference>
<dbReference type="InterPro" id="IPR050431">
    <property type="entry name" value="Adaptor_comp_med_subunit"/>
</dbReference>
<dbReference type="EMBL" id="OZ022409">
    <property type="protein sequence ID" value="CAK9440437.1"/>
    <property type="molecule type" value="Genomic_DNA"/>
</dbReference>
<gene>
    <name evidence="6" type="ORF">LODBEIA_P45370</name>
</gene>
<reference evidence="6 7" key="1">
    <citation type="submission" date="2024-03" db="EMBL/GenBank/DDBJ databases">
        <authorList>
            <person name="Brejova B."/>
        </authorList>
    </citation>
    <scope>NUCLEOTIDE SEQUENCE [LARGE SCALE GENOMIC DNA]</scope>
    <source>
        <strain evidence="6 7">CBS 14171</strain>
    </source>
</reference>
<evidence type="ECO:0000256" key="1">
    <source>
        <dbReference type="ARBA" id="ARBA00004308"/>
    </source>
</evidence>
<feature type="region of interest" description="Disordered" evidence="4">
    <location>
        <begin position="326"/>
        <end position="396"/>
    </location>
</feature>
<dbReference type="Proteomes" id="UP001497383">
    <property type="component" value="Chromosome 5"/>
</dbReference>